<reference evidence="1 2" key="1">
    <citation type="submission" date="2015-03" db="EMBL/GenBank/DDBJ databases">
        <title>Comparative genomics of Pseudomonas insights into diversity of traits involved in vanlence and defense.</title>
        <authorList>
            <person name="Qin Y."/>
        </authorList>
    </citation>
    <scope>NUCLEOTIDE SEQUENCE [LARGE SCALE GENOMIC DNA]</scope>
    <source>
        <strain evidence="1 2">H24</strain>
    </source>
</reference>
<gene>
    <name evidence="1" type="ORF">VD17_00530</name>
</gene>
<comment type="caution">
    <text evidence="1">The sequence shown here is derived from an EMBL/GenBank/DDBJ whole genome shotgun (WGS) entry which is preliminary data.</text>
</comment>
<name>A0A0F4VI81_PSEFL</name>
<dbReference type="Proteomes" id="UP000033400">
    <property type="component" value="Unassembled WGS sequence"/>
</dbReference>
<evidence type="ECO:0000313" key="1">
    <source>
        <dbReference type="EMBL" id="KJZ67767.1"/>
    </source>
</evidence>
<dbReference type="RefSeq" id="WP_046052207.1">
    <property type="nucleotide sequence ID" value="NZ_LACH01000001.1"/>
</dbReference>
<dbReference type="PATRIC" id="fig|294.133.peg.105"/>
<accession>A0A0F4VI81</accession>
<dbReference type="CDD" id="cd00085">
    <property type="entry name" value="HNHc"/>
    <property type="match status" value="1"/>
</dbReference>
<dbReference type="EMBL" id="LACH01000001">
    <property type="protein sequence ID" value="KJZ67767.1"/>
    <property type="molecule type" value="Genomic_DNA"/>
</dbReference>
<dbReference type="InterPro" id="IPR003615">
    <property type="entry name" value="HNH_nuc"/>
</dbReference>
<protein>
    <submittedName>
        <fullName evidence="1">Uncharacterized protein</fullName>
    </submittedName>
</protein>
<dbReference type="InterPro" id="IPR013467">
    <property type="entry name" value="HNH78-like"/>
</dbReference>
<dbReference type="NCBIfam" id="TIGR02646">
    <property type="entry name" value="retron system putative HNH endonuclease"/>
    <property type="match status" value="1"/>
</dbReference>
<sequence>MRWICKDDVEECLSQAWRDAANLAQQTLLTEQDPIKRKAILKKSASSDIWRSFYELLPENLKKKCWYCEVDDIRADMPVDHFRPKNKVEDEKEHSGYWWLAYNWDNYRCACTFCNSRRVFDETEGGKACKFPLSNPQSRAFTPNDIQLLTNEIPDLLDPFNPDDEKLLWFDRDGKPEPKPGATEEECRKVKNSIDIFHLHETRIVRSRNKIRLEVENFVTKIRQGQDVHQAKIALRKMVRNTERLSRAAIVYLRPHRDLPEVMEILQLD</sequence>
<organism evidence="1 2">
    <name type="scientific">Pseudomonas fluorescens</name>
    <dbReference type="NCBI Taxonomy" id="294"/>
    <lineage>
        <taxon>Bacteria</taxon>
        <taxon>Pseudomonadati</taxon>
        <taxon>Pseudomonadota</taxon>
        <taxon>Gammaproteobacteria</taxon>
        <taxon>Pseudomonadales</taxon>
        <taxon>Pseudomonadaceae</taxon>
        <taxon>Pseudomonas</taxon>
    </lineage>
</organism>
<dbReference type="AlphaFoldDB" id="A0A0F4VI81"/>
<dbReference type="Gene3D" id="1.10.30.50">
    <property type="match status" value="1"/>
</dbReference>
<proteinExistence type="predicted"/>
<dbReference type="OrthoDB" id="8824552at2"/>
<evidence type="ECO:0000313" key="2">
    <source>
        <dbReference type="Proteomes" id="UP000033400"/>
    </source>
</evidence>